<sequence length="134" mass="15309">MDVFEWNTGWFLRHWPTYCPCRRSCTHAYGPSDAQHHHQIVPHSLPTTNEASAVHTPNPPFRRFHALAAFPQMMLSLQQGWAGLTSLPHQVPRTRYNTVTRASRSAQKQHTAPSLTTQASTLCRGLRLQRPFRA</sequence>
<comment type="caution">
    <text evidence="1">The sequence shown here is derived from an EMBL/GenBank/DDBJ whole genome shotgun (WGS) entry which is preliminary data.</text>
</comment>
<protein>
    <submittedName>
        <fullName evidence="1">Uncharacterized protein</fullName>
    </submittedName>
</protein>
<reference evidence="1" key="1">
    <citation type="journal article" date="2020" name="Stud. Mycol.">
        <title>101 Dothideomycetes genomes: a test case for predicting lifestyles and emergence of pathogens.</title>
        <authorList>
            <person name="Haridas S."/>
            <person name="Albert R."/>
            <person name="Binder M."/>
            <person name="Bloem J."/>
            <person name="Labutti K."/>
            <person name="Salamov A."/>
            <person name="Andreopoulos B."/>
            <person name="Baker S."/>
            <person name="Barry K."/>
            <person name="Bills G."/>
            <person name="Bluhm B."/>
            <person name="Cannon C."/>
            <person name="Castanera R."/>
            <person name="Culley D."/>
            <person name="Daum C."/>
            <person name="Ezra D."/>
            <person name="Gonzalez J."/>
            <person name="Henrissat B."/>
            <person name="Kuo A."/>
            <person name="Liang C."/>
            <person name="Lipzen A."/>
            <person name="Lutzoni F."/>
            <person name="Magnuson J."/>
            <person name="Mondo S."/>
            <person name="Nolan M."/>
            <person name="Ohm R."/>
            <person name="Pangilinan J."/>
            <person name="Park H.-J."/>
            <person name="Ramirez L."/>
            <person name="Alfaro M."/>
            <person name="Sun H."/>
            <person name="Tritt A."/>
            <person name="Yoshinaga Y."/>
            <person name="Zwiers L.-H."/>
            <person name="Turgeon B."/>
            <person name="Goodwin S."/>
            <person name="Spatafora J."/>
            <person name="Crous P."/>
            <person name="Grigoriev I."/>
        </authorList>
    </citation>
    <scope>NUCLEOTIDE SEQUENCE</scope>
    <source>
        <strain evidence="1">CBS 690.94</strain>
    </source>
</reference>
<dbReference type="EMBL" id="MU001515">
    <property type="protein sequence ID" value="KAF2437670.1"/>
    <property type="molecule type" value="Genomic_DNA"/>
</dbReference>
<organism evidence="1 2">
    <name type="scientific">Karstenula rhodostoma CBS 690.94</name>
    <dbReference type="NCBI Taxonomy" id="1392251"/>
    <lineage>
        <taxon>Eukaryota</taxon>
        <taxon>Fungi</taxon>
        <taxon>Dikarya</taxon>
        <taxon>Ascomycota</taxon>
        <taxon>Pezizomycotina</taxon>
        <taxon>Dothideomycetes</taxon>
        <taxon>Pleosporomycetidae</taxon>
        <taxon>Pleosporales</taxon>
        <taxon>Massarineae</taxon>
        <taxon>Didymosphaeriaceae</taxon>
        <taxon>Karstenula</taxon>
    </lineage>
</organism>
<proteinExistence type="predicted"/>
<name>A0A9P4P5D3_9PLEO</name>
<gene>
    <name evidence="1" type="ORF">P171DRAFT_179880</name>
</gene>
<evidence type="ECO:0000313" key="2">
    <source>
        <dbReference type="Proteomes" id="UP000799764"/>
    </source>
</evidence>
<accession>A0A9P4P5D3</accession>
<keyword evidence="2" id="KW-1185">Reference proteome</keyword>
<dbReference type="AlphaFoldDB" id="A0A9P4P5D3"/>
<dbReference type="Proteomes" id="UP000799764">
    <property type="component" value="Unassembled WGS sequence"/>
</dbReference>
<evidence type="ECO:0000313" key="1">
    <source>
        <dbReference type="EMBL" id="KAF2437670.1"/>
    </source>
</evidence>